<dbReference type="InterPro" id="IPR002347">
    <property type="entry name" value="SDR_fam"/>
</dbReference>
<dbReference type="EMBL" id="DF973172">
    <property type="protein sequence ID" value="GAU17605.1"/>
    <property type="molecule type" value="Genomic_DNA"/>
</dbReference>
<comment type="similarity">
    <text evidence="1">Belongs to the short-chain dehydrogenases/reductases (SDR) family.</text>
</comment>
<evidence type="ECO:0000256" key="1">
    <source>
        <dbReference type="ARBA" id="ARBA00006484"/>
    </source>
</evidence>
<accession>A0A2Z6LKB9</accession>
<dbReference type="GO" id="GO:0016491">
    <property type="term" value="F:oxidoreductase activity"/>
    <property type="evidence" value="ECO:0007669"/>
    <property type="project" value="UniProtKB-KW"/>
</dbReference>
<evidence type="ECO:0000313" key="6">
    <source>
        <dbReference type="Proteomes" id="UP000242715"/>
    </source>
</evidence>
<dbReference type="GO" id="GO:0006629">
    <property type="term" value="P:lipid metabolic process"/>
    <property type="evidence" value="ECO:0007669"/>
    <property type="project" value="UniProtKB-KW"/>
</dbReference>
<keyword evidence="4" id="KW-0443">Lipid metabolism</keyword>
<dbReference type="PANTHER" id="PTHR43180">
    <property type="entry name" value="3-OXOACYL-(ACYL-CARRIER-PROTEIN) REDUCTASE (AFU_ORTHOLOGUE AFUA_6G11210)"/>
    <property type="match status" value="1"/>
</dbReference>
<evidence type="ECO:0000256" key="4">
    <source>
        <dbReference type="ARBA" id="ARBA00023098"/>
    </source>
</evidence>
<sequence length="77" mass="8475">MNEMDEIYPHLDSQRIVEIVHNVGVLKGANCEPNDIANAALYLASDDARYISGHNLVVDGAFTSFKSLEFPAPDQVQ</sequence>
<keyword evidence="6" id="KW-1185">Reference proteome</keyword>
<dbReference type="Proteomes" id="UP000242715">
    <property type="component" value="Unassembled WGS sequence"/>
</dbReference>
<keyword evidence="3" id="KW-0520">NAD</keyword>
<proteinExistence type="inferred from homology"/>
<evidence type="ECO:0000256" key="2">
    <source>
        <dbReference type="ARBA" id="ARBA00023002"/>
    </source>
</evidence>
<keyword evidence="2" id="KW-0560">Oxidoreductase</keyword>
<reference evidence="6" key="1">
    <citation type="journal article" date="2017" name="Front. Plant Sci.">
        <title>Climate Clever Clovers: New Paradigm to Reduce the Environmental Footprint of Ruminants by Breeding Low Methanogenic Forages Utilizing Haplotype Variation.</title>
        <authorList>
            <person name="Kaur P."/>
            <person name="Appels R."/>
            <person name="Bayer P.E."/>
            <person name="Keeble-Gagnere G."/>
            <person name="Wang J."/>
            <person name="Hirakawa H."/>
            <person name="Shirasawa K."/>
            <person name="Vercoe P."/>
            <person name="Stefanova K."/>
            <person name="Durmic Z."/>
            <person name="Nichols P."/>
            <person name="Revell C."/>
            <person name="Isobe S.N."/>
            <person name="Edwards D."/>
            <person name="Erskine W."/>
        </authorList>
    </citation>
    <scope>NUCLEOTIDE SEQUENCE [LARGE SCALE GENOMIC DNA]</scope>
    <source>
        <strain evidence="6">cv. Daliak</strain>
    </source>
</reference>
<gene>
    <name evidence="5" type="ORF">TSUD_341490</name>
</gene>
<evidence type="ECO:0000313" key="5">
    <source>
        <dbReference type="EMBL" id="GAU17605.1"/>
    </source>
</evidence>
<organism evidence="5 6">
    <name type="scientific">Trifolium subterraneum</name>
    <name type="common">Subterranean clover</name>
    <dbReference type="NCBI Taxonomy" id="3900"/>
    <lineage>
        <taxon>Eukaryota</taxon>
        <taxon>Viridiplantae</taxon>
        <taxon>Streptophyta</taxon>
        <taxon>Embryophyta</taxon>
        <taxon>Tracheophyta</taxon>
        <taxon>Spermatophyta</taxon>
        <taxon>Magnoliopsida</taxon>
        <taxon>eudicotyledons</taxon>
        <taxon>Gunneridae</taxon>
        <taxon>Pentapetalae</taxon>
        <taxon>rosids</taxon>
        <taxon>fabids</taxon>
        <taxon>Fabales</taxon>
        <taxon>Fabaceae</taxon>
        <taxon>Papilionoideae</taxon>
        <taxon>50 kb inversion clade</taxon>
        <taxon>NPAAA clade</taxon>
        <taxon>Hologalegina</taxon>
        <taxon>IRL clade</taxon>
        <taxon>Trifolieae</taxon>
        <taxon>Trifolium</taxon>
    </lineage>
</organism>
<dbReference type="Gene3D" id="3.40.50.720">
    <property type="entry name" value="NAD(P)-binding Rossmann-like Domain"/>
    <property type="match status" value="1"/>
</dbReference>
<dbReference type="SUPFAM" id="SSF51735">
    <property type="entry name" value="NAD(P)-binding Rossmann-fold domains"/>
    <property type="match status" value="1"/>
</dbReference>
<dbReference type="AlphaFoldDB" id="A0A2Z6LKB9"/>
<protein>
    <submittedName>
        <fullName evidence="5">Uncharacterized protein</fullName>
    </submittedName>
</protein>
<name>A0A2Z6LKB9_TRISU</name>
<evidence type="ECO:0000256" key="3">
    <source>
        <dbReference type="ARBA" id="ARBA00023027"/>
    </source>
</evidence>
<dbReference type="PANTHER" id="PTHR43180:SF28">
    <property type="entry name" value="NAD(P)-BINDING ROSSMANN-FOLD SUPERFAMILY PROTEIN"/>
    <property type="match status" value="1"/>
</dbReference>
<dbReference type="InterPro" id="IPR036291">
    <property type="entry name" value="NAD(P)-bd_dom_sf"/>
</dbReference>
<dbReference type="OrthoDB" id="294295at2759"/>
<dbReference type="Pfam" id="PF13561">
    <property type="entry name" value="adh_short_C2"/>
    <property type="match status" value="1"/>
</dbReference>